<evidence type="ECO:0000313" key="2">
    <source>
        <dbReference type="EMBL" id="KAA1090882.1"/>
    </source>
</evidence>
<evidence type="ECO:0000256" key="1">
    <source>
        <dbReference type="SAM" id="MobiDB-lite"/>
    </source>
</evidence>
<sequence>MSPIDPASTRPFSWPLFASPPIRRQSLSPETLNPPSQPISLTTFGCASQPIPSLDPRFLLFGRCAVCNQGPINRRSLRVAYPNLLMAPVPFQRFGMLPASLYNLFLWPASRCLVCFSAYLFFAPPFVPSSIKGQPSFAVSCFHPSTQPNNLSSSTSTTADNSSPLAPYSNGQEIVLISSDTESTLSEGEIVDEMSEDYATADGE</sequence>
<evidence type="ECO:0000313" key="3">
    <source>
        <dbReference type="Proteomes" id="UP000324748"/>
    </source>
</evidence>
<dbReference type="EMBL" id="VSWC01000092">
    <property type="protein sequence ID" value="KAA1090882.1"/>
    <property type="molecule type" value="Genomic_DNA"/>
</dbReference>
<name>A0A5B0NQE3_PUCGR</name>
<dbReference type="AlphaFoldDB" id="A0A5B0NQE3"/>
<gene>
    <name evidence="2" type="ORF">PGT21_016882</name>
</gene>
<accession>A0A5B0NQE3</accession>
<proteinExistence type="predicted"/>
<keyword evidence="3" id="KW-1185">Reference proteome</keyword>
<feature type="region of interest" description="Disordered" evidence="1">
    <location>
        <begin position="150"/>
        <end position="204"/>
    </location>
</feature>
<protein>
    <submittedName>
        <fullName evidence="2">Uncharacterized protein</fullName>
    </submittedName>
</protein>
<comment type="caution">
    <text evidence="2">The sequence shown here is derived from an EMBL/GenBank/DDBJ whole genome shotgun (WGS) entry which is preliminary data.</text>
</comment>
<reference evidence="2 3" key="1">
    <citation type="submission" date="2019-05" db="EMBL/GenBank/DDBJ databases">
        <title>Emergence of the Ug99 lineage of the wheat stem rust pathogen through somatic hybridization.</title>
        <authorList>
            <person name="Li F."/>
            <person name="Upadhyaya N.M."/>
            <person name="Sperschneider J."/>
            <person name="Matny O."/>
            <person name="Nguyen-Phuc H."/>
            <person name="Mago R."/>
            <person name="Raley C."/>
            <person name="Miller M.E."/>
            <person name="Silverstein K.A.T."/>
            <person name="Henningsen E."/>
            <person name="Hirsch C.D."/>
            <person name="Visser B."/>
            <person name="Pretorius Z.A."/>
            <person name="Steffenson B.J."/>
            <person name="Schwessinger B."/>
            <person name="Dodds P.N."/>
            <person name="Figueroa M."/>
        </authorList>
    </citation>
    <scope>NUCLEOTIDE SEQUENCE [LARGE SCALE GENOMIC DNA]</scope>
    <source>
        <strain evidence="2">21-0</strain>
    </source>
</reference>
<organism evidence="2 3">
    <name type="scientific">Puccinia graminis f. sp. tritici</name>
    <dbReference type="NCBI Taxonomy" id="56615"/>
    <lineage>
        <taxon>Eukaryota</taxon>
        <taxon>Fungi</taxon>
        <taxon>Dikarya</taxon>
        <taxon>Basidiomycota</taxon>
        <taxon>Pucciniomycotina</taxon>
        <taxon>Pucciniomycetes</taxon>
        <taxon>Pucciniales</taxon>
        <taxon>Pucciniaceae</taxon>
        <taxon>Puccinia</taxon>
    </lineage>
</organism>
<feature type="compositionally biased region" description="Low complexity" evidence="1">
    <location>
        <begin position="150"/>
        <end position="164"/>
    </location>
</feature>
<dbReference type="Proteomes" id="UP000324748">
    <property type="component" value="Unassembled WGS sequence"/>
</dbReference>